<dbReference type="EMBL" id="BMPP01000013">
    <property type="protein sequence ID" value="GGK33641.1"/>
    <property type="molecule type" value="Genomic_DNA"/>
</dbReference>
<name>A0ABQ2EZT7_9DEIO</name>
<evidence type="ECO:0000313" key="1">
    <source>
        <dbReference type="EMBL" id="GGK33641.1"/>
    </source>
</evidence>
<dbReference type="RefSeq" id="WP_189010186.1">
    <property type="nucleotide sequence ID" value="NZ_BMPP01000013.1"/>
</dbReference>
<keyword evidence="2" id="KW-1185">Reference proteome</keyword>
<reference evidence="2" key="1">
    <citation type="journal article" date="2019" name="Int. J. Syst. Evol. Microbiol.">
        <title>The Global Catalogue of Microorganisms (GCM) 10K type strain sequencing project: providing services to taxonomists for standard genome sequencing and annotation.</title>
        <authorList>
            <consortium name="The Broad Institute Genomics Platform"/>
            <consortium name="The Broad Institute Genome Sequencing Center for Infectious Disease"/>
            <person name="Wu L."/>
            <person name="Ma J."/>
        </authorList>
    </citation>
    <scope>NUCLEOTIDE SEQUENCE [LARGE SCALE GENOMIC DNA]</scope>
    <source>
        <strain evidence="2">JCM 30331</strain>
    </source>
</reference>
<accession>A0ABQ2EZT7</accession>
<comment type="caution">
    <text evidence="1">The sequence shown here is derived from an EMBL/GenBank/DDBJ whole genome shotgun (WGS) entry which is preliminary data.</text>
</comment>
<protein>
    <submittedName>
        <fullName evidence="1">Uncharacterized protein</fullName>
    </submittedName>
</protein>
<proteinExistence type="predicted"/>
<dbReference type="Proteomes" id="UP000647587">
    <property type="component" value="Unassembled WGS sequence"/>
</dbReference>
<evidence type="ECO:0000313" key="2">
    <source>
        <dbReference type="Proteomes" id="UP000647587"/>
    </source>
</evidence>
<gene>
    <name evidence="1" type="ORF">GCM10008955_29620</name>
</gene>
<organism evidence="1 2">
    <name type="scientific">Deinococcus malanensis</name>
    <dbReference type="NCBI Taxonomy" id="1706855"/>
    <lineage>
        <taxon>Bacteria</taxon>
        <taxon>Thermotogati</taxon>
        <taxon>Deinococcota</taxon>
        <taxon>Deinococci</taxon>
        <taxon>Deinococcales</taxon>
        <taxon>Deinococcaceae</taxon>
        <taxon>Deinococcus</taxon>
    </lineage>
</organism>
<sequence>MDYVLVKVQHDRDPGRGRVLQSECLAIDEGSTLRIVKFEASGGQPCHYELVDEVNGLTYRAECGTGEGRHDGIYVYRVQEPGFRA</sequence>